<protein>
    <submittedName>
        <fullName evidence="1">Uncharacterized protein</fullName>
    </submittedName>
</protein>
<organism evidence="1 2">
    <name type="scientific">Arthrobacter globiformis (strain ATCC 8010 / DSM 20124 / JCM 1332 / NBRC 12137 / NCIMB 8907 / NRRL B-2979 / 168)</name>
    <dbReference type="NCBI Taxonomy" id="1077972"/>
    <lineage>
        <taxon>Bacteria</taxon>
        <taxon>Bacillati</taxon>
        <taxon>Actinomycetota</taxon>
        <taxon>Actinomycetes</taxon>
        <taxon>Micrococcales</taxon>
        <taxon>Micrococcaceae</taxon>
        <taxon>Arthrobacter</taxon>
    </lineage>
</organism>
<dbReference type="RefSeq" id="WP_003798208.1">
    <property type="nucleotide sequence ID" value="NZ_BAEG01000011.1"/>
</dbReference>
<accession>H0QHI3</accession>
<proteinExistence type="predicted"/>
<name>H0QHI3_ARTG1</name>
<dbReference type="Proteomes" id="UP000003828">
    <property type="component" value="Unassembled WGS sequence"/>
</dbReference>
<keyword evidence="2" id="KW-1185">Reference proteome</keyword>
<comment type="caution">
    <text evidence="1">The sequence shown here is derived from an EMBL/GenBank/DDBJ whole genome shotgun (WGS) entry which is preliminary data.</text>
</comment>
<dbReference type="STRING" id="1077972.ARGLB_011_00080"/>
<reference evidence="1 2" key="1">
    <citation type="submission" date="2011-12" db="EMBL/GenBank/DDBJ databases">
        <title>Whole genome shotgun sequence of Arthrobacter globiformis NBRC 12137.</title>
        <authorList>
            <person name="Miyazawa S."/>
            <person name="Hosoyama A."/>
            <person name="Tsuchikane K."/>
            <person name="Katsumata H."/>
            <person name="Yamazaki S."/>
            <person name="Fujita N."/>
        </authorList>
    </citation>
    <scope>NUCLEOTIDE SEQUENCE [LARGE SCALE GENOMIC DNA]</scope>
    <source>
        <strain evidence="1 2">NBRC 12137</strain>
    </source>
</reference>
<evidence type="ECO:0000313" key="1">
    <source>
        <dbReference type="EMBL" id="GAB12284.1"/>
    </source>
</evidence>
<sequence>MAGSTAPQPTGTKVVADWTALMPGDFVTVLESYTVPHSGWIDDLTEDGNIIWLLRASGGGRRMFFRENGDTITVEAP</sequence>
<gene>
    <name evidence="1" type="ORF">ARGLB_011_00080</name>
</gene>
<dbReference type="EMBL" id="BAEG01000011">
    <property type="protein sequence ID" value="GAB12284.1"/>
    <property type="molecule type" value="Genomic_DNA"/>
</dbReference>
<dbReference type="OrthoDB" id="4951046at2"/>
<evidence type="ECO:0000313" key="2">
    <source>
        <dbReference type="Proteomes" id="UP000003828"/>
    </source>
</evidence>
<dbReference type="AlphaFoldDB" id="H0QHI3"/>